<dbReference type="Proteomes" id="UP000014680">
    <property type="component" value="Unassembled WGS sequence"/>
</dbReference>
<evidence type="ECO:0000256" key="3">
    <source>
        <dbReference type="ARBA" id="ARBA00022840"/>
    </source>
</evidence>
<keyword evidence="8" id="KW-1185">Reference proteome</keyword>
<dbReference type="AlphaFoldDB" id="A0A0A1U946"/>
<evidence type="ECO:0000256" key="5">
    <source>
        <dbReference type="SAM" id="MobiDB-lite"/>
    </source>
</evidence>
<dbReference type="SMART" id="SM00382">
    <property type="entry name" value="AAA"/>
    <property type="match status" value="1"/>
</dbReference>
<dbReference type="InterPro" id="IPR041569">
    <property type="entry name" value="AAA_lid_3"/>
</dbReference>
<dbReference type="VEuPathDB" id="AmoebaDB:EIN_344380"/>
<feature type="compositionally biased region" description="Basic and acidic residues" evidence="5">
    <location>
        <begin position="153"/>
        <end position="176"/>
    </location>
</feature>
<dbReference type="PANTHER" id="PTHR23074">
    <property type="entry name" value="AAA DOMAIN-CONTAINING"/>
    <property type="match status" value="1"/>
</dbReference>
<dbReference type="InterPro" id="IPR027417">
    <property type="entry name" value="P-loop_NTPase"/>
</dbReference>
<dbReference type="FunFam" id="3.40.50.300:FF:000093">
    <property type="entry name" value="Fidgetin-like 1"/>
    <property type="match status" value="1"/>
</dbReference>
<evidence type="ECO:0000313" key="8">
    <source>
        <dbReference type="Proteomes" id="UP000014680"/>
    </source>
</evidence>
<dbReference type="GO" id="GO:0005524">
    <property type="term" value="F:ATP binding"/>
    <property type="evidence" value="ECO:0007669"/>
    <property type="project" value="UniProtKB-KW"/>
</dbReference>
<proteinExistence type="inferred from homology"/>
<reference evidence="7 8" key="1">
    <citation type="submission" date="2012-10" db="EMBL/GenBank/DDBJ databases">
        <authorList>
            <person name="Zafar N."/>
            <person name="Inman J."/>
            <person name="Hall N."/>
            <person name="Lorenzi H."/>
            <person name="Caler E."/>
        </authorList>
    </citation>
    <scope>NUCLEOTIDE SEQUENCE [LARGE SCALE GENOMIC DNA]</scope>
    <source>
        <strain evidence="7 8">IP1</strain>
    </source>
</reference>
<dbReference type="KEGG" id="eiv:EIN_344380"/>
<keyword evidence="2 4" id="KW-0547">Nucleotide-binding</keyword>
<dbReference type="PANTHER" id="PTHR23074:SF17">
    <property type="entry name" value="FIDGETIN-LIKE PROTEIN 1"/>
    <property type="match status" value="1"/>
</dbReference>
<dbReference type="InterPro" id="IPR015415">
    <property type="entry name" value="Spast_Vps4_C"/>
</dbReference>
<dbReference type="SUPFAM" id="SSF52540">
    <property type="entry name" value="P-loop containing nucleoside triphosphate hydrolases"/>
    <property type="match status" value="1"/>
</dbReference>
<dbReference type="Gene3D" id="1.10.8.60">
    <property type="match status" value="1"/>
</dbReference>
<feature type="domain" description="AAA+ ATPase" evidence="6">
    <location>
        <begin position="250"/>
        <end position="386"/>
    </location>
</feature>
<evidence type="ECO:0000256" key="1">
    <source>
        <dbReference type="ARBA" id="ARBA00006914"/>
    </source>
</evidence>
<name>A0A0A1U946_ENTIV</name>
<evidence type="ECO:0000313" key="7">
    <source>
        <dbReference type="EMBL" id="ELP88498.1"/>
    </source>
</evidence>
<dbReference type="Pfam" id="PF17862">
    <property type="entry name" value="AAA_lid_3"/>
    <property type="match status" value="1"/>
</dbReference>
<evidence type="ECO:0000259" key="6">
    <source>
        <dbReference type="SMART" id="SM00382"/>
    </source>
</evidence>
<comment type="similarity">
    <text evidence="1 4">Belongs to the AAA ATPase family.</text>
</comment>
<dbReference type="GO" id="GO:0016887">
    <property type="term" value="F:ATP hydrolysis activity"/>
    <property type="evidence" value="ECO:0007669"/>
    <property type="project" value="InterPro"/>
</dbReference>
<dbReference type="RefSeq" id="XP_004255269.1">
    <property type="nucleotide sequence ID" value="XM_004255221.1"/>
</dbReference>
<feature type="region of interest" description="Disordered" evidence="5">
    <location>
        <begin position="140"/>
        <end position="187"/>
    </location>
</feature>
<dbReference type="OrthoDB" id="10251136at2759"/>
<dbReference type="FunFam" id="1.10.8.60:FF:000022">
    <property type="entry name" value="Fidgetin like 1"/>
    <property type="match status" value="1"/>
</dbReference>
<evidence type="ECO:0000256" key="2">
    <source>
        <dbReference type="ARBA" id="ARBA00022741"/>
    </source>
</evidence>
<dbReference type="EMBL" id="KB206755">
    <property type="protein sequence ID" value="ELP88498.1"/>
    <property type="molecule type" value="Genomic_DNA"/>
</dbReference>
<dbReference type="Pfam" id="PF09336">
    <property type="entry name" value="Vps4_C"/>
    <property type="match status" value="1"/>
</dbReference>
<organism evidence="7 8">
    <name type="scientific">Entamoeba invadens IP1</name>
    <dbReference type="NCBI Taxonomy" id="370355"/>
    <lineage>
        <taxon>Eukaryota</taxon>
        <taxon>Amoebozoa</taxon>
        <taxon>Evosea</taxon>
        <taxon>Archamoebae</taxon>
        <taxon>Mastigamoebida</taxon>
        <taxon>Entamoebidae</taxon>
        <taxon>Entamoeba</taxon>
    </lineage>
</organism>
<dbReference type="OMA" id="STIEWLR"/>
<evidence type="ECO:0000256" key="4">
    <source>
        <dbReference type="RuleBase" id="RU003651"/>
    </source>
</evidence>
<keyword evidence="3 4" id="KW-0067">ATP-binding</keyword>
<accession>A0A0A1U946</accession>
<protein>
    <recommendedName>
        <fullName evidence="6">AAA+ ATPase domain-containing protein</fullName>
    </recommendedName>
</protein>
<dbReference type="Gene3D" id="3.40.50.300">
    <property type="entry name" value="P-loop containing nucleotide triphosphate hydrolases"/>
    <property type="match status" value="1"/>
</dbReference>
<dbReference type="InterPro" id="IPR003960">
    <property type="entry name" value="ATPase_AAA_CS"/>
</dbReference>
<dbReference type="GeneID" id="14887488"/>
<dbReference type="PROSITE" id="PS00674">
    <property type="entry name" value="AAA"/>
    <property type="match status" value="1"/>
</dbReference>
<dbReference type="InterPro" id="IPR050304">
    <property type="entry name" value="MT-severing_AAA_ATPase"/>
</dbReference>
<dbReference type="Pfam" id="PF00004">
    <property type="entry name" value="AAA"/>
    <property type="match status" value="1"/>
</dbReference>
<dbReference type="InterPro" id="IPR003593">
    <property type="entry name" value="AAA+_ATPase"/>
</dbReference>
<dbReference type="InterPro" id="IPR003959">
    <property type="entry name" value="ATPase_AAA_core"/>
</dbReference>
<sequence>MTQSPPVMSLFHNLVVSENITDVQFASLLDQVDSSKDPHKREYISFLHSSFLQCVKPYDISTLLRDPEYVKAATCGAALFSVPKKEDTKEVQRPLLQKREPVSVNPPVSRKVVIDEEVPKSTDIPAFVTASDKLTADNLKKGIKPKRKFQPPYKKDDKDEKDQKQKPLPKEKKSGEEDIISDVNGVPLDDPRLVNSDPLLLTRIVHEILDSSPKVTWDDIAGLTQAKKIVQEAVIWPMLRPDIFTGLRAPPKGILLFGPPGTGKTLIGKAVASESDATFFNISASALTSKWIGEGEKMVRALFAVASCYVRSVIFIDEIDSLLSARSETEHESSRRLKTEFLVRLDGAGTTTDERILVVGATNRPQEIDEAARRRLVKRLYIPLPDLEARNVLVKTLLKKVNNKMTDEEISKIGNLTDGYSGSDMKELVRDAAFGPIRELNSNNLNIIDVKTSEVRPVEVKDFLESLKSIRPSVSQDDLLLYVDWNNKFGSVNSQ</sequence>
<gene>
    <name evidence="7" type="ORF">EIN_344380</name>
</gene>